<accession>B4H2H9</accession>
<sequence length="516" mass="54822">MTATAAETTEAAPDSRGAGAGAGPGPGAPNIINNQSVGNDADESDRRAERPDPESESESESSNPPRTANLTAKLLQATTGNMRNLLNRTLSTIASASASANANPAQHVPLPAILLQAVLDVDVTQGQRIDQPPHQLQQLPETQSAIGHQSLANATSNPPAGTESADIYSAFSALPGGNMSGFIESSTTAASSVLSSTLPTLPATSSMAATFQAQTVATFIAAGNKNRPTTIVVYPTASNHSQTYIFSIDIDIDIVIDREERRRVRALEHSLLNGLWYTTSELLLCFVSFRFVPVSPESIVIPIVSCIFGFPILALIVICCLRRRAKLARERDRRRNYDMQDHAVSLLATKQKQQQQQPPPTATPPTTLAHPQSQSQSHPQAPPQAKDLPASTSSQLLVPPQLRKTASVRESHDSMALAKRRSRLQDLRAASTSSGGGDEAAVAFSKRGSKRGLRRGGATASGSSSSSGSPRRSEAAMRKSQSLDAAESYSLASIQSPLWVTLTNARTIEELAQQKL</sequence>
<keyword evidence="2" id="KW-1133">Transmembrane helix</keyword>
<feature type="compositionally biased region" description="Low complexity" evidence="1">
    <location>
        <begin position="456"/>
        <end position="470"/>
    </location>
</feature>
<evidence type="ECO:0000313" key="4">
    <source>
        <dbReference type="Proteomes" id="UP000008744"/>
    </source>
</evidence>
<dbReference type="EMBL" id="CH479204">
    <property type="protein sequence ID" value="EDW30546.1"/>
    <property type="molecule type" value="Genomic_DNA"/>
</dbReference>
<feature type="compositionally biased region" description="Low complexity" evidence="1">
    <location>
        <begin position="364"/>
        <end position="385"/>
    </location>
</feature>
<evidence type="ECO:0000256" key="2">
    <source>
        <dbReference type="SAM" id="Phobius"/>
    </source>
</evidence>
<reference evidence="3 4" key="1">
    <citation type="journal article" date="2007" name="Nature">
        <title>Evolution of genes and genomes on the Drosophila phylogeny.</title>
        <authorList>
            <consortium name="Drosophila 12 Genomes Consortium"/>
            <person name="Clark A.G."/>
            <person name="Eisen M.B."/>
            <person name="Smith D.R."/>
            <person name="Bergman C.M."/>
            <person name="Oliver B."/>
            <person name="Markow T.A."/>
            <person name="Kaufman T.C."/>
            <person name="Kellis M."/>
            <person name="Gelbart W."/>
            <person name="Iyer V.N."/>
            <person name="Pollard D.A."/>
            <person name="Sackton T.B."/>
            <person name="Larracuente A.M."/>
            <person name="Singh N.D."/>
            <person name="Abad J.P."/>
            <person name="Abt D.N."/>
            <person name="Adryan B."/>
            <person name="Aguade M."/>
            <person name="Akashi H."/>
            <person name="Anderson W.W."/>
            <person name="Aquadro C.F."/>
            <person name="Ardell D.H."/>
            <person name="Arguello R."/>
            <person name="Artieri C.G."/>
            <person name="Barbash D.A."/>
            <person name="Barker D."/>
            <person name="Barsanti P."/>
            <person name="Batterham P."/>
            <person name="Batzoglou S."/>
            <person name="Begun D."/>
            <person name="Bhutkar A."/>
            <person name="Blanco E."/>
            <person name="Bosak S.A."/>
            <person name="Bradley R.K."/>
            <person name="Brand A.D."/>
            <person name="Brent M.R."/>
            <person name="Brooks A.N."/>
            <person name="Brown R.H."/>
            <person name="Butlin R.K."/>
            <person name="Caggese C."/>
            <person name="Calvi B.R."/>
            <person name="Bernardo de Carvalho A."/>
            <person name="Caspi A."/>
            <person name="Castrezana S."/>
            <person name="Celniker S.E."/>
            <person name="Chang J.L."/>
            <person name="Chapple C."/>
            <person name="Chatterji S."/>
            <person name="Chinwalla A."/>
            <person name="Civetta A."/>
            <person name="Clifton S.W."/>
            <person name="Comeron J.M."/>
            <person name="Costello J.C."/>
            <person name="Coyne J.A."/>
            <person name="Daub J."/>
            <person name="David R.G."/>
            <person name="Delcher A.L."/>
            <person name="Delehaunty K."/>
            <person name="Do C.B."/>
            <person name="Ebling H."/>
            <person name="Edwards K."/>
            <person name="Eickbush T."/>
            <person name="Evans J.D."/>
            <person name="Filipski A."/>
            <person name="Findeiss S."/>
            <person name="Freyhult E."/>
            <person name="Fulton L."/>
            <person name="Fulton R."/>
            <person name="Garcia A.C."/>
            <person name="Gardiner A."/>
            <person name="Garfield D.A."/>
            <person name="Garvin B.E."/>
            <person name="Gibson G."/>
            <person name="Gilbert D."/>
            <person name="Gnerre S."/>
            <person name="Godfrey J."/>
            <person name="Good R."/>
            <person name="Gotea V."/>
            <person name="Gravely B."/>
            <person name="Greenberg A.J."/>
            <person name="Griffiths-Jones S."/>
            <person name="Gross S."/>
            <person name="Guigo R."/>
            <person name="Gustafson E.A."/>
            <person name="Haerty W."/>
            <person name="Hahn M.W."/>
            <person name="Halligan D.L."/>
            <person name="Halpern A.L."/>
            <person name="Halter G.M."/>
            <person name="Han M.V."/>
            <person name="Heger A."/>
            <person name="Hillier L."/>
            <person name="Hinrichs A.S."/>
            <person name="Holmes I."/>
            <person name="Hoskins R.A."/>
            <person name="Hubisz M.J."/>
            <person name="Hultmark D."/>
            <person name="Huntley M.A."/>
            <person name="Jaffe D.B."/>
            <person name="Jagadeeshan S."/>
            <person name="Jeck W.R."/>
            <person name="Johnson J."/>
            <person name="Jones C.D."/>
            <person name="Jordan W.C."/>
            <person name="Karpen G.H."/>
            <person name="Kataoka E."/>
            <person name="Keightley P.D."/>
            <person name="Kheradpour P."/>
            <person name="Kirkness E.F."/>
            <person name="Koerich L.B."/>
            <person name="Kristiansen K."/>
            <person name="Kudrna D."/>
            <person name="Kulathinal R.J."/>
            <person name="Kumar S."/>
            <person name="Kwok R."/>
            <person name="Lander E."/>
            <person name="Langley C.H."/>
            <person name="Lapoint R."/>
            <person name="Lazzaro B.P."/>
            <person name="Lee S.J."/>
            <person name="Levesque L."/>
            <person name="Li R."/>
            <person name="Lin C.F."/>
            <person name="Lin M.F."/>
            <person name="Lindblad-Toh K."/>
            <person name="Llopart A."/>
            <person name="Long M."/>
            <person name="Low L."/>
            <person name="Lozovsky E."/>
            <person name="Lu J."/>
            <person name="Luo M."/>
            <person name="Machado C.A."/>
            <person name="Makalowski W."/>
            <person name="Marzo M."/>
            <person name="Matsuda M."/>
            <person name="Matzkin L."/>
            <person name="McAllister B."/>
            <person name="McBride C.S."/>
            <person name="McKernan B."/>
            <person name="McKernan K."/>
            <person name="Mendez-Lago M."/>
            <person name="Minx P."/>
            <person name="Mollenhauer M.U."/>
            <person name="Montooth K."/>
            <person name="Mount S.M."/>
            <person name="Mu X."/>
            <person name="Myers E."/>
            <person name="Negre B."/>
            <person name="Newfeld S."/>
            <person name="Nielsen R."/>
            <person name="Noor M.A."/>
            <person name="O'Grady P."/>
            <person name="Pachter L."/>
            <person name="Papaceit M."/>
            <person name="Parisi M.J."/>
            <person name="Parisi M."/>
            <person name="Parts L."/>
            <person name="Pedersen J.S."/>
            <person name="Pesole G."/>
            <person name="Phillippy A.M."/>
            <person name="Ponting C.P."/>
            <person name="Pop M."/>
            <person name="Porcelli D."/>
            <person name="Powell J.R."/>
            <person name="Prohaska S."/>
            <person name="Pruitt K."/>
            <person name="Puig M."/>
            <person name="Quesneville H."/>
            <person name="Ram K.R."/>
            <person name="Rand D."/>
            <person name="Rasmussen M.D."/>
            <person name="Reed L.K."/>
            <person name="Reenan R."/>
            <person name="Reily A."/>
            <person name="Remington K.A."/>
            <person name="Rieger T.T."/>
            <person name="Ritchie M.G."/>
            <person name="Robin C."/>
            <person name="Rogers Y.H."/>
            <person name="Rohde C."/>
            <person name="Rozas J."/>
            <person name="Rubenfield M.J."/>
            <person name="Ruiz A."/>
            <person name="Russo S."/>
            <person name="Salzberg S.L."/>
            <person name="Sanchez-Gracia A."/>
            <person name="Saranga D.J."/>
            <person name="Sato H."/>
            <person name="Schaeffer S.W."/>
            <person name="Schatz M.C."/>
            <person name="Schlenke T."/>
            <person name="Schwartz R."/>
            <person name="Segarra C."/>
            <person name="Singh R.S."/>
            <person name="Sirot L."/>
            <person name="Sirota M."/>
            <person name="Sisneros N.B."/>
            <person name="Smith C.D."/>
            <person name="Smith T.F."/>
            <person name="Spieth J."/>
            <person name="Stage D.E."/>
            <person name="Stark A."/>
            <person name="Stephan W."/>
            <person name="Strausberg R.L."/>
            <person name="Strempel S."/>
            <person name="Sturgill D."/>
            <person name="Sutton G."/>
            <person name="Sutton G.G."/>
            <person name="Tao W."/>
            <person name="Teichmann S."/>
            <person name="Tobari Y.N."/>
            <person name="Tomimura Y."/>
            <person name="Tsolas J.M."/>
            <person name="Valente V.L."/>
            <person name="Venter E."/>
            <person name="Venter J.C."/>
            <person name="Vicario S."/>
            <person name="Vieira F.G."/>
            <person name="Vilella A.J."/>
            <person name="Villasante A."/>
            <person name="Walenz B."/>
            <person name="Wang J."/>
            <person name="Wasserman M."/>
            <person name="Watts T."/>
            <person name="Wilson D."/>
            <person name="Wilson R.K."/>
            <person name="Wing R.A."/>
            <person name="Wolfner M.F."/>
            <person name="Wong A."/>
            <person name="Wong G.K."/>
            <person name="Wu C.I."/>
            <person name="Wu G."/>
            <person name="Yamamoto D."/>
            <person name="Yang H.P."/>
            <person name="Yang S.P."/>
            <person name="Yorke J.A."/>
            <person name="Yoshida K."/>
            <person name="Zdobnov E."/>
            <person name="Zhang P."/>
            <person name="Zhang Y."/>
            <person name="Zimin A.V."/>
            <person name="Baldwin J."/>
            <person name="Abdouelleil A."/>
            <person name="Abdulkadir J."/>
            <person name="Abebe A."/>
            <person name="Abera B."/>
            <person name="Abreu J."/>
            <person name="Acer S.C."/>
            <person name="Aftuck L."/>
            <person name="Alexander A."/>
            <person name="An P."/>
            <person name="Anderson E."/>
            <person name="Anderson S."/>
            <person name="Arachi H."/>
            <person name="Azer M."/>
            <person name="Bachantsang P."/>
            <person name="Barry A."/>
            <person name="Bayul T."/>
            <person name="Berlin A."/>
            <person name="Bessette D."/>
            <person name="Bloom T."/>
            <person name="Blye J."/>
            <person name="Boguslavskiy L."/>
            <person name="Bonnet C."/>
            <person name="Boukhgalter B."/>
            <person name="Bourzgui I."/>
            <person name="Brown A."/>
            <person name="Cahill P."/>
            <person name="Channer S."/>
            <person name="Cheshatsang Y."/>
            <person name="Chuda L."/>
            <person name="Citroen M."/>
            <person name="Collymore A."/>
            <person name="Cooke P."/>
            <person name="Costello M."/>
            <person name="D'Aco K."/>
            <person name="Daza R."/>
            <person name="De Haan G."/>
            <person name="DeGray S."/>
            <person name="DeMaso C."/>
            <person name="Dhargay N."/>
            <person name="Dooley K."/>
            <person name="Dooley E."/>
            <person name="Doricent M."/>
            <person name="Dorje P."/>
            <person name="Dorjee K."/>
            <person name="Dupes A."/>
            <person name="Elong R."/>
            <person name="Falk J."/>
            <person name="Farina A."/>
            <person name="Faro S."/>
            <person name="Ferguson D."/>
            <person name="Fisher S."/>
            <person name="Foley C.D."/>
            <person name="Franke A."/>
            <person name="Friedrich D."/>
            <person name="Gadbois L."/>
            <person name="Gearin G."/>
            <person name="Gearin C.R."/>
            <person name="Giannoukos G."/>
            <person name="Goode T."/>
            <person name="Graham J."/>
            <person name="Grandbois E."/>
            <person name="Grewal S."/>
            <person name="Gyaltsen K."/>
            <person name="Hafez N."/>
            <person name="Hagos B."/>
            <person name="Hall J."/>
            <person name="Henson C."/>
            <person name="Hollinger A."/>
            <person name="Honan T."/>
            <person name="Huard M.D."/>
            <person name="Hughes L."/>
            <person name="Hurhula B."/>
            <person name="Husby M.E."/>
            <person name="Kamat A."/>
            <person name="Kanga B."/>
            <person name="Kashin S."/>
            <person name="Khazanovich D."/>
            <person name="Kisner P."/>
            <person name="Lance K."/>
            <person name="Lara M."/>
            <person name="Lee W."/>
            <person name="Lennon N."/>
            <person name="Letendre F."/>
            <person name="LeVine R."/>
            <person name="Lipovsky A."/>
            <person name="Liu X."/>
            <person name="Liu J."/>
            <person name="Liu S."/>
            <person name="Lokyitsang T."/>
            <person name="Lokyitsang Y."/>
            <person name="Lubonja R."/>
            <person name="Lui A."/>
            <person name="MacDonald P."/>
            <person name="Magnisalis V."/>
            <person name="Maru K."/>
            <person name="Matthews C."/>
            <person name="McCusker W."/>
            <person name="McDonough S."/>
            <person name="Mehta T."/>
            <person name="Meldrim J."/>
            <person name="Meneus L."/>
            <person name="Mihai O."/>
            <person name="Mihalev A."/>
            <person name="Mihova T."/>
            <person name="Mittelman R."/>
            <person name="Mlenga V."/>
            <person name="Montmayeur A."/>
            <person name="Mulrain L."/>
            <person name="Navidi A."/>
            <person name="Naylor J."/>
            <person name="Negash T."/>
            <person name="Nguyen T."/>
            <person name="Nguyen N."/>
            <person name="Nicol R."/>
            <person name="Norbu C."/>
            <person name="Norbu N."/>
            <person name="Novod N."/>
            <person name="O'Neill B."/>
            <person name="Osman S."/>
            <person name="Markiewicz E."/>
            <person name="Oyono O.L."/>
            <person name="Patti C."/>
            <person name="Phunkhang P."/>
            <person name="Pierre F."/>
            <person name="Priest M."/>
            <person name="Raghuraman S."/>
            <person name="Rege F."/>
            <person name="Reyes R."/>
            <person name="Rise C."/>
            <person name="Rogov P."/>
            <person name="Ross K."/>
            <person name="Ryan E."/>
            <person name="Settipalli S."/>
            <person name="Shea T."/>
            <person name="Sherpa N."/>
            <person name="Shi L."/>
            <person name="Shih D."/>
            <person name="Sparrow T."/>
            <person name="Spaulding J."/>
            <person name="Stalker J."/>
            <person name="Stange-Thomann N."/>
            <person name="Stavropoulos S."/>
            <person name="Stone C."/>
            <person name="Strader C."/>
            <person name="Tesfaye S."/>
            <person name="Thomson T."/>
            <person name="Thoulutsang Y."/>
            <person name="Thoulutsang D."/>
            <person name="Topham K."/>
            <person name="Topping I."/>
            <person name="Tsamla T."/>
            <person name="Vassiliev H."/>
            <person name="Vo A."/>
            <person name="Wangchuk T."/>
            <person name="Wangdi T."/>
            <person name="Weiand M."/>
            <person name="Wilkinson J."/>
            <person name="Wilson A."/>
            <person name="Yadav S."/>
            <person name="Young G."/>
            <person name="Yu Q."/>
            <person name="Zembek L."/>
            <person name="Zhong D."/>
            <person name="Zimmer A."/>
            <person name="Zwirko Z."/>
            <person name="Jaffe D.B."/>
            <person name="Alvarez P."/>
            <person name="Brockman W."/>
            <person name="Butler J."/>
            <person name="Chin C."/>
            <person name="Gnerre S."/>
            <person name="Grabherr M."/>
            <person name="Kleber M."/>
            <person name="Mauceli E."/>
            <person name="MacCallum I."/>
        </authorList>
    </citation>
    <scope>NUCLEOTIDE SEQUENCE [LARGE SCALE GENOMIC DNA]</scope>
    <source>
        <strain evidence="4">MSH-3 / Tucson 14011-0111.49</strain>
    </source>
</reference>
<organism evidence="4">
    <name type="scientific">Drosophila persimilis</name>
    <name type="common">Fruit fly</name>
    <dbReference type="NCBI Taxonomy" id="7234"/>
    <lineage>
        <taxon>Eukaryota</taxon>
        <taxon>Metazoa</taxon>
        <taxon>Ecdysozoa</taxon>
        <taxon>Arthropoda</taxon>
        <taxon>Hexapoda</taxon>
        <taxon>Insecta</taxon>
        <taxon>Pterygota</taxon>
        <taxon>Neoptera</taxon>
        <taxon>Endopterygota</taxon>
        <taxon>Diptera</taxon>
        <taxon>Brachycera</taxon>
        <taxon>Muscomorpha</taxon>
        <taxon>Ephydroidea</taxon>
        <taxon>Drosophilidae</taxon>
        <taxon>Drosophila</taxon>
        <taxon>Sophophora</taxon>
    </lineage>
</organism>
<protein>
    <submittedName>
        <fullName evidence="3">GL26844</fullName>
    </submittedName>
</protein>
<feature type="transmembrane region" description="Helical" evidence="2">
    <location>
        <begin position="299"/>
        <end position="321"/>
    </location>
</feature>
<feature type="compositionally biased region" description="Low complexity" evidence="1">
    <location>
        <begin position="1"/>
        <end position="17"/>
    </location>
</feature>
<dbReference type="HOGENOM" id="CLU_528146_0_0_1"/>
<gene>
    <name evidence="3" type="primary">Dper\GL26844</name>
    <name evidence="3" type="ORF">Dper_GL26844</name>
</gene>
<dbReference type="AlphaFoldDB" id="B4H2H9"/>
<keyword evidence="2" id="KW-0472">Membrane</keyword>
<keyword evidence="4" id="KW-1185">Reference proteome</keyword>
<evidence type="ECO:0000256" key="1">
    <source>
        <dbReference type="SAM" id="MobiDB-lite"/>
    </source>
</evidence>
<dbReference type="eggNOG" id="ENOG502S4X2">
    <property type="taxonomic scope" value="Eukaryota"/>
</dbReference>
<feature type="region of interest" description="Disordered" evidence="1">
    <location>
        <begin position="349"/>
        <end position="482"/>
    </location>
</feature>
<name>B4H2H9_DROPE</name>
<keyword evidence="2" id="KW-0812">Transmembrane</keyword>
<dbReference type="PhylomeDB" id="B4H2H9"/>
<feature type="transmembrane region" description="Helical" evidence="2">
    <location>
        <begin position="271"/>
        <end position="293"/>
    </location>
</feature>
<feature type="region of interest" description="Disordered" evidence="1">
    <location>
        <begin position="1"/>
        <end position="68"/>
    </location>
</feature>
<feature type="compositionally biased region" description="Basic and acidic residues" evidence="1">
    <location>
        <begin position="44"/>
        <end position="53"/>
    </location>
</feature>
<evidence type="ECO:0000313" key="3">
    <source>
        <dbReference type="EMBL" id="EDW30546.1"/>
    </source>
</evidence>
<dbReference type="OMA" id="MSFSSSX"/>
<proteinExistence type="predicted"/>
<dbReference type="Proteomes" id="UP000008744">
    <property type="component" value="Unassembled WGS sequence"/>
</dbReference>
<dbReference type="OrthoDB" id="8188129at2759"/>